<proteinExistence type="predicted"/>
<dbReference type="PROSITE" id="PS51257">
    <property type="entry name" value="PROKAR_LIPOPROTEIN"/>
    <property type="match status" value="1"/>
</dbReference>
<feature type="chain" id="PRO_5046707144" evidence="1">
    <location>
        <begin position="18"/>
        <end position="58"/>
    </location>
</feature>
<protein>
    <submittedName>
        <fullName evidence="2">Outer membrane murein-binding lipoprotein Lpp</fullName>
    </submittedName>
</protein>
<name>A0ABU0H155_9HYPH</name>
<reference evidence="2 3" key="1">
    <citation type="submission" date="2023-07" db="EMBL/GenBank/DDBJ databases">
        <title>Genomic Encyclopedia of Type Strains, Phase IV (KMG-IV): sequencing the most valuable type-strain genomes for metagenomic binning, comparative biology and taxonomic classification.</title>
        <authorList>
            <person name="Goeker M."/>
        </authorList>
    </citation>
    <scope>NUCLEOTIDE SEQUENCE [LARGE SCALE GENOMIC DNA]</scope>
    <source>
        <strain evidence="2 3">B6-8</strain>
    </source>
</reference>
<gene>
    <name evidence="2" type="ORF">QO014_000412</name>
</gene>
<keyword evidence="1" id="KW-0732">Signal</keyword>
<sequence>MRSFLILIAVASGVAGLAGCSTNYDPNNAAAIYAMNNPPNACGSGGTNDINACRSNHR</sequence>
<accession>A0ABU0H155</accession>
<dbReference type="Proteomes" id="UP001241603">
    <property type="component" value="Unassembled WGS sequence"/>
</dbReference>
<comment type="caution">
    <text evidence="2">The sequence shown here is derived from an EMBL/GenBank/DDBJ whole genome shotgun (WGS) entry which is preliminary data.</text>
</comment>
<keyword evidence="2" id="KW-0449">Lipoprotein</keyword>
<dbReference type="RefSeq" id="WP_266346984.1">
    <property type="nucleotide sequence ID" value="NZ_JAPKNG010000001.1"/>
</dbReference>
<evidence type="ECO:0000313" key="3">
    <source>
        <dbReference type="Proteomes" id="UP001241603"/>
    </source>
</evidence>
<evidence type="ECO:0000256" key="1">
    <source>
        <dbReference type="SAM" id="SignalP"/>
    </source>
</evidence>
<evidence type="ECO:0000313" key="2">
    <source>
        <dbReference type="EMBL" id="MDQ0436042.1"/>
    </source>
</evidence>
<keyword evidence="3" id="KW-1185">Reference proteome</keyword>
<organism evidence="2 3">
    <name type="scientific">Kaistia dalseonensis</name>
    <dbReference type="NCBI Taxonomy" id="410840"/>
    <lineage>
        <taxon>Bacteria</taxon>
        <taxon>Pseudomonadati</taxon>
        <taxon>Pseudomonadota</taxon>
        <taxon>Alphaproteobacteria</taxon>
        <taxon>Hyphomicrobiales</taxon>
        <taxon>Kaistiaceae</taxon>
        <taxon>Kaistia</taxon>
    </lineage>
</organism>
<feature type="signal peptide" evidence="1">
    <location>
        <begin position="1"/>
        <end position="17"/>
    </location>
</feature>
<dbReference type="EMBL" id="JAUSVO010000001">
    <property type="protein sequence ID" value="MDQ0436042.1"/>
    <property type="molecule type" value="Genomic_DNA"/>
</dbReference>